<proteinExistence type="inferred from homology"/>
<gene>
    <name evidence="5" type="primary">LOC102582586</name>
</gene>
<comment type="similarity">
    <text evidence="2">Belongs to the UDP-glycosyltransferase family.</text>
</comment>
<organism evidence="5 6">
    <name type="scientific">Solanum tuberosum</name>
    <name type="common">Potato</name>
    <dbReference type="NCBI Taxonomy" id="4113"/>
    <lineage>
        <taxon>Eukaryota</taxon>
        <taxon>Viridiplantae</taxon>
        <taxon>Streptophyta</taxon>
        <taxon>Embryophyta</taxon>
        <taxon>Tracheophyta</taxon>
        <taxon>Spermatophyta</taxon>
        <taxon>Magnoliopsida</taxon>
        <taxon>eudicotyledons</taxon>
        <taxon>Gunneridae</taxon>
        <taxon>Pentapetalae</taxon>
        <taxon>asterids</taxon>
        <taxon>lamiids</taxon>
        <taxon>Solanales</taxon>
        <taxon>Solanaceae</taxon>
        <taxon>Solanoideae</taxon>
        <taxon>Solaneae</taxon>
        <taxon>Solanum</taxon>
    </lineage>
</organism>
<dbReference type="EnsemblPlants" id="PGSC0003DMT400029916">
    <property type="protein sequence ID" value="PGSC0003DMT400029916"/>
    <property type="gene ID" value="PGSC0003DMG400011492"/>
</dbReference>
<dbReference type="ExpressionAtlas" id="M1ATJ0">
    <property type="expression patterns" value="baseline"/>
</dbReference>
<evidence type="ECO:0000313" key="6">
    <source>
        <dbReference type="Proteomes" id="UP000011115"/>
    </source>
</evidence>
<evidence type="ECO:0000256" key="4">
    <source>
        <dbReference type="ARBA" id="ARBA00022679"/>
    </source>
</evidence>
<dbReference type="PROSITE" id="PS00375">
    <property type="entry name" value="UDPGT"/>
    <property type="match status" value="1"/>
</dbReference>
<dbReference type="FunCoup" id="M1ATJ0">
    <property type="interactions" value="14"/>
</dbReference>
<sequence length="621" mass="69695">MFPWLALGHIIPFLNLSNELAKKGHKISFLLPKNAQIKLQNLNLYPNLITFHTLKIPHVHGLPYGAETTADVPRSLESLLATAMDELYDEIKSFLQNLKPHFVFFDFAHWVTEIALEIGGIKTICYKLASPATSAISLIRSPEKSVFMASTAAEKVRPPPDSIHSKLQIVMFPWLAFGHLIPFLSLSNELAKKGHRISFLLPKNAEIKLQNFNLYPNLITFHTLKIPHIHGLPYGAETTADVPRSLETLLATAMDELYDEIKSFLRNLKPHFVFFDFAHWVPEIATEIGGIKTLCYKIVCPATSAYSLVRSPKKSVFIASTAAEKVRPPPGYPSTTVVLHEHEAKLLEFLFQEYGKGVTIYERLSKGVTLCDAIALKTCREIEGTFGDYIATQFKKPVLYTGPVLPDSEKGPLEEHGLSNWLEKFEPGSVVFCAFGSQLILEKKQFQELVLGLELTGLPFLLVVKPPEGTKSVEEALPEGFKERVQEKGLILDCWVPQLKILTHKSVGCFVSHCGYGSMWESLALCDCQLVLLPSANDQTLSARLMEQDLKVGVEVKKDENGWFSKESLCKAVKCVMDKDSQFGCLVKENHRKWKEVLSSPGFMNNYIDSFIQNLHELLVK</sequence>
<evidence type="ECO:0000256" key="1">
    <source>
        <dbReference type="ARBA" id="ARBA00004935"/>
    </source>
</evidence>
<dbReference type="CDD" id="cd03784">
    <property type="entry name" value="GT1_Gtf-like"/>
    <property type="match status" value="1"/>
</dbReference>
<evidence type="ECO:0000256" key="2">
    <source>
        <dbReference type="ARBA" id="ARBA00009995"/>
    </source>
</evidence>
<dbReference type="InterPro" id="IPR002213">
    <property type="entry name" value="UDP_glucos_trans"/>
</dbReference>
<evidence type="ECO:0000256" key="3">
    <source>
        <dbReference type="ARBA" id="ARBA00022676"/>
    </source>
</evidence>
<dbReference type="GO" id="GO:0009718">
    <property type="term" value="P:anthocyanin-containing compound biosynthetic process"/>
    <property type="evidence" value="ECO:0007669"/>
    <property type="project" value="UniProtKB-ARBA"/>
</dbReference>
<dbReference type="SUPFAM" id="SSF53756">
    <property type="entry name" value="UDP-Glycosyltransferase/glycogen phosphorylase"/>
    <property type="match status" value="2"/>
</dbReference>
<dbReference type="AlphaFoldDB" id="M1ATJ0"/>
<name>M1ATJ0_SOLTU</name>
<dbReference type="PaxDb" id="4113-PGSC0003DMT400029916"/>
<reference evidence="6" key="1">
    <citation type="journal article" date="2011" name="Nature">
        <title>Genome sequence and analysis of the tuber crop potato.</title>
        <authorList>
            <consortium name="The Potato Genome Sequencing Consortium"/>
        </authorList>
    </citation>
    <scope>NUCLEOTIDE SEQUENCE [LARGE SCALE GENOMIC DNA]</scope>
    <source>
        <strain evidence="6">cv. DM1-3 516 R44</strain>
    </source>
</reference>
<dbReference type="InParanoid" id="M1ATJ0"/>
<protein>
    <submittedName>
        <fullName evidence="5">UDP-glucosyltransferase</fullName>
    </submittedName>
</protein>
<keyword evidence="4" id="KW-0808">Transferase</keyword>
<dbReference type="Gene3D" id="3.40.50.2000">
    <property type="entry name" value="Glycogen Phosphorylase B"/>
    <property type="match status" value="3"/>
</dbReference>
<evidence type="ECO:0000313" key="5">
    <source>
        <dbReference type="EnsemblPlants" id="PGSC0003DMT400029916"/>
    </source>
</evidence>
<dbReference type="OMA" id="FHTLKIP"/>
<comment type="pathway">
    <text evidence="1">Pigment biosynthesis; anthocyanin biosynthesis.</text>
</comment>
<dbReference type="Pfam" id="PF00201">
    <property type="entry name" value="UDPGT"/>
    <property type="match status" value="1"/>
</dbReference>
<keyword evidence="6" id="KW-1185">Reference proteome</keyword>
<dbReference type="InterPro" id="IPR035595">
    <property type="entry name" value="UDP_glycos_trans_CS"/>
</dbReference>
<dbReference type="PANTHER" id="PTHR48049">
    <property type="entry name" value="GLYCOSYLTRANSFERASE"/>
    <property type="match status" value="1"/>
</dbReference>
<accession>M1ATJ0</accession>
<dbReference type="Gramene" id="PGSC0003DMT400029916">
    <property type="protein sequence ID" value="PGSC0003DMT400029916"/>
    <property type="gene ID" value="PGSC0003DMG400011492"/>
</dbReference>
<dbReference type="FunFam" id="3.40.50.2000:FF:000037">
    <property type="entry name" value="Glycosyltransferase"/>
    <property type="match status" value="1"/>
</dbReference>
<dbReference type="Proteomes" id="UP000011115">
    <property type="component" value="Unassembled WGS sequence"/>
</dbReference>
<reference evidence="5" key="2">
    <citation type="submission" date="2015-06" db="UniProtKB">
        <authorList>
            <consortium name="EnsemblPlants"/>
        </authorList>
    </citation>
    <scope>IDENTIFICATION</scope>
    <source>
        <strain evidence="5">DM1-3 516 R44</strain>
    </source>
</reference>
<dbReference type="FunFam" id="3.40.50.2000:FF:000087">
    <property type="entry name" value="Glycosyltransferase"/>
    <property type="match status" value="1"/>
</dbReference>
<dbReference type="PANTHER" id="PTHR48049:SF91">
    <property type="entry name" value="UDP-GLYCOSYLTRANSFERASE 79B7-RELATED"/>
    <property type="match status" value="1"/>
</dbReference>
<dbReference type="GO" id="GO:0035251">
    <property type="term" value="F:UDP-glucosyltransferase activity"/>
    <property type="evidence" value="ECO:0000318"/>
    <property type="project" value="GO_Central"/>
</dbReference>
<dbReference type="InterPro" id="IPR050481">
    <property type="entry name" value="UDP-glycosyltransf_plant"/>
</dbReference>
<keyword evidence="3" id="KW-0328">Glycosyltransferase</keyword>
<dbReference type="eggNOG" id="KOG1192">
    <property type="taxonomic scope" value="Eukaryota"/>
</dbReference>